<sequence>MDSKNAEVIDHFLSVISPNSIPLDIRHQSDLLRSGWLTLAFSSRAFMHSFLCGTAVHMCMLGRRSYYDIMYHRAQAIAEIRANISNPELALDDANIGAVFGLLCVEESLPLFQKNGEHDEDSSSQRLTHLSGLKRMLELRGGLHALSTNKCLQALILWHSTAHAIASFYPPYTPLPDNYGTLTSATVLSDKLISQPLGTIALFCRLLRVNEDVVNIAADLSRYTSALDSWFEEDDSSLDPAALQNHANILNRRLLRHLTKESLRPLDETLCISLLIFTFRISETGYRSFDPLHFTAIKRLQQAIIRTSSDDWYESPGLLLWVLVIGAICAQGSSESSWFVYQVSVACAEYDINSYDELVSRLQQCLWSAFTMDSIPFS</sequence>
<dbReference type="AlphaFoldDB" id="A0A9P4VLG1"/>
<gene>
    <name evidence="1" type="ORF">M501DRAFT_998977</name>
</gene>
<evidence type="ECO:0000313" key="1">
    <source>
        <dbReference type="EMBL" id="KAF2835513.1"/>
    </source>
</evidence>
<organism evidence="1 2">
    <name type="scientific">Patellaria atrata CBS 101060</name>
    <dbReference type="NCBI Taxonomy" id="1346257"/>
    <lineage>
        <taxon>Eukaryota</taxon>
        <taxon>Fungi</taxon>
        <taxon>Dikarya</taxon>
        <taxon>Ascomycota</taxon>
        <taxon>Pezizomycotina</taxon>
        <taxon>Dothideomycetes</taxon>
        <taxon>Dothideomycetes incertae sedis</taxon>
        <taxon>Patellariales</taxon>
        <taxon>Patellariaceae</taxon>
        <taxon>Patellaria</taxon>
    </lineage>
</organism>
<protein>
    <submittedName>
        <fullName evidence="1">Uncharacterized protein</fullName>
    </submittedName>
</protein>
<accession>A0A9P4VLG1</accession>
<dbReference type="PANTHER" id="PTHR37540:SF5">
    <property type="entry name" value="TRANSCRIPTION FACTOR DOMAIN-CONTAINING PROTEIN"/>
    <property type="match status" value="1"/>
</dbReference>
<dbReference type="OrthoDB" id="4159781at2759"/>
<dbReference type="PANTHER" id="PTHR37540">
    <property type="entry name" value="TRANSCRIPTION FACTOR (ACR-2), PUTATIVE-RELATED-RELATED"/>
    <property type="match status" value="1"/>
</dbReference>
<proteinExistence type="predicted"/>
<name>A0A9P4VLG1_9PEZI</name>
<dbReference type="EMBL" id="MU006108">
    <property type="protein sequence ID" value="KAF2835513.1"/>
    <property type="molecule type" value="Genomic_DNA"/>
</dbReference>
<reference evidence="1" key="1">
    <citation type="journal article" date="2020" name="Stud. Mycol.">
        <title>101 Dothideomycetes genomes: a test case for predicting lifestyles and emergence of pathogens.</title>
        <authorList>
            <person name="Haridas S."/>
            <person name="Albert R."/>
            <person name="Binder M."/>
            <person name="Bloem J."/>
            <person name="Labutti K."/>
            <person name="Salamov A."/>
            <person name="Andreopoulos B."/>
            <person name="Baker S."/>
            <person name="Barry K."/>
            <person name="Bills G."/>
            <person name="Bluhm B."/>
            <person name="Cannon C."/>
            <person name="Castanera R."/>
            <person name="Culley D."/>
            <person name="Daum C."/>
            <person name="Ezra D."/>
            <person name="Gonzalez J."/>
            <person name="Henrissat B."/>
            <person name="Kuo A."/>
            <person name="Liang C."/>
            <person name="Lipzen A."/>
            <person name="Lutzoni F."/>
            <person name="Magnuson J."/>
            <person name="Mondo S."/>
            <person name="Nolan M."/>
            <person name="Ohm R."/>
            <person name="Pangilinan J."/>
            <person name="Park H.-J."/>
            <person name="Ramirez L."/>
            <person name="Alfaro M."/>
            <person name="Sun H."/>
            <person name="Tritt A."/>
            <person name="Yoshinaga Y."/>
            <person name="Zwiers L.-H."/>
            <person name="Turgeon B."/>
            <person name="Goodwin S."/>
            <person name="Spatafora J."/>
            <person name="Crous P."/>
            <person name="Grigoriev I."/>
        </authorList>
    </citation>
    <scope>NUCLEOTIDE SEQUENCE</scope>
    <source>
        <strain evidence="1">CBS 101060</strain>
    </source>
</reference>
<comment type="caution">
    <text evidence="1">The sequence shown here is derived from an EMBL/GenBank/DDBJ whole genome shotgun (WGS) entry which is preliminary data.</text>
</comment>
<keyword evidence="2" id="KW-1185">Reference proteome</keyword>
<dbReference type="Proteomes" id="UP000799429">
    <property type="component" value="Unassembled WGS sequence"/>
</dbReference>
<evidence type="ECO:0000313" key="2">
    <source>
        <dbReference type="Proteomes" id="UP000799429"/>
    </source>
</evidence>